<dbReference type="InterPro" id="IPR036397">
    <property type="entry name" value="RNaseH_sf"/>
</dbReference>
<evidence type="ECO:0000256" key="9">
    <source>
        <dbReference type="ARBA" id="ARBA00022722"/>
    </source>
</evidence>
<keyword evidence="13 14" id="KW-0464">Manganese</keyword>
<keyword evidence="12 14" id="KW-0378">Hydrolase</keyword>
<dbReference type="InterPro" id="IPR022898">
    <property type="entry name" value="RNase_HII"/>
</dbReference>
<dbReference type="InterPro" id="IPR001352">
    <property type="entry name" value="RNase_HII/HIII"/>
</dbReference>
<dbReference type="EC" id="3.1.26.4" evidence="6 14"/>
<dbReference type="Proteomes" id="UP000030403">
    <property type="component" value="Unassembled WGS sequence"/>
</dbReference>
<dbReference type="CDD" id="cd07182">
    <property type="entry name" value="RNase_HII_bacteria_HII_like"/>
    <property type="match status" value="1"/>
</dbReference>
<feature type="binding site" evidence="14 15">
    <location>
        <position position="79"/>
    </location>
    <ligand>
        <name>a divalent metal cation</name>
        <dbReference type="ChEBI" id="CHEBI:60240"/>
    </ligand>
</feature>
<keyword evidence="11 14" id="KW-0255">Endonuclease</keyword>
<comment type="subcellular location">
    <subcellularLocation>
        <location evidence="4 14">Cytoplasm</location>
    </subcellularLocation>
</comment>
<dbReference type="GO" id="GO:0003723">
    <property type="term" value="F:RNA binding"/>
    <property type="evidence" value="ECO:0007669"/>
    <property type="project" value="UniProtKB-UniRule"/>
</dbReference>
<evidence type="ECO:0000256" key="4">
    <source>
        <dbReference type="ARBA" id="ARBA00004496"/>
    </source>
</evidence>
<protein>
    <recommendedName>
        <fullName evidence="7 14">Ribonuclease HII</fullName>
        <shortName evidence="14">RNase HII</shortName>
        <ecNumber evidence="6 14">3.1.26.4</ecNumber>
    </recommendedName>
</protein>
<feature type="domain" description="RNase H type-2" evidence="17">
    <location>
        <begin position="72"/>
        <end position="260"/>
    </location>
</feature>
<comment type="cofactor">
    <cofactor evidence="2">
        <name>Mg(2+)</name>
        <dbReference type="ChEBI" id="CHEBI:18420"/>
    </cofactor>
</comment>
<evidence type="ECO:0000256" key="16">
    <source>
        <dbReference type="RuleBase" id="RU003515"/>
    </source>
</evidence>
<dbReference type="FunFam" id="3.30.420.10:FF:000006">
    <property type="entry name" value="Ribonuclease HII"/>
    <property type="match status" value="1"/>
</dbReference>
<reference evidence="18 19" key="1">
    <citation type="submission" date="2013-08" db="EMBL/GenBank/DDBJ databases">
        <authorList>
            <person name="Huang J."/>
            <person name="Wang G."/>
        </authorList>
    </citation>
    <scope>NUCLEOTIDE SEQUENCE [LARGE SCALE GENOMIC DNA]</scope>
    <source>
        <strain evidence="18 19">BH030004</strain>
    </source>
</reference>
<dbReference type="NCBIfam" id="NF000595">
    <property type="entry name" value="PRK00015.1-3"/>
    <property type="match status" value="1"/>
</dbReference>
<dbReference type="SUPFAM" id="SSF53098">
    <property type="entry name" value="Ribonuclease H-like"/>
    <property type="match status" value="1"/>
</dbReference>
<dbReference type="GO" id="GO:0006298">
    <property type="term" value="P:mismatch repair"/>
    <property type="evidence" value="ECO:0007669"/>
    <property type="project" value="TreeGrafter"/>
</dbReference>
<accession>A0A0A5FY04</accession>
<comment type="catalytic activity">
    <reaction evidence="1 14 15 16">
        <text>Endonucleolytic cleavage to 5'-phosphomonoester.</text>
        <dbReference type="EC" id="3.1.26.4"/>
    </reaction>
</comment>
<dbReference type="InterPro" id="IPR012337">
    <property type="entry name" value="RNaseH-like_sf"/>
</dbReference>
<comment type="caution">
    <text evidence="18">The sequence shown here is derived from an EMBL/GenBank/DDBJ whole genome shotgun (WGS) entry which is preliminary data.</text>
</comment>
<evidence type="ECO:0000256" key="12">
    <source>
        <dbReference type="ARBA" id="ARBA00022801"/>
    </source>
</evidence>
<dbReference type="PANTHER" id="PTHR10954">
    <property type="entry name" value="RIBONUCLEASE H2 SUBUNIT A"/>
    <property type="match status" value="1"/>
</dbReference>
<evidence type="ECO:0000256" key="14">
    <source>
        <dbReference type="HAMAP-Rule" id="MF_00052"/>
    </source>
</evidence>
<comment type="cofactor">
    <cofactor evidence="14 15">
        <name>Mn(2+)</name>
        <dbReference type="ChEBI" id="CHEBI:29035"/>
    </cofactor>
    <cofactor evidence="14 15">
        <name>Mg(2+)</name>
        <dbReference type="ChEBI" id="CHEBI:18420"/>
    </cofactor>
    <text evidence="14 15">Manganese or magnesium. Binds 1 divalent metal ion per monomer in the absence of substrate. May bind a second metal ion after substrate binding.</text>
</comment>
<dbReference type="RefSeq" id="WP_036843379.1">
    <property type="nucleotide sequence ID" value="NZ_AVPF01000089.1"/>
</dbReference>
<dbReference type="Pfam" id="PF01351">
    <property type="entry name" value="RNase_HII"/>
    <property type="match status" value="1"/>
</dbReference>
<dbReference type="AlphaFoldDB" id="A0A0A5FY04"/>
<evidence type="ECO:0000256" key="8">
    <source>
        <dbReference type="ARBA" id="ARBA00022490"/>
    </source>
</evidence>
<dbReference type="GO" id="GO:0004523">
    <property type="term" value="F:RNA-DNA hybrid ribonuclease activity"/>
    <property type="evidence" value="ECO:0007669"/>
    <property type="project" value="UniProtKB-UniRule"/>
</dbReference>
<dbReference type="InterPro" id="IPR024567">
    <property type="entry name" value="RNase_HII/HIII_dom"/>
</dbReference>
<dbReference type="HAMAP" id="MF_00052_B">
    <property type="entry name" value="RNase_HII_B"/>
    <property type="match status" value="1"/>
</dbReference>
<evidence type="ECO:0000259" key="17">
    <source>
        <dbReference type="PROSITE" id="PS51975"/>
    </source>
</evidence>
<evidence type="ECO:0000256" key="3">
    <source>
        <dbReference type="ARBA" id="ARBA00004065"/>
    </source>
</evidence>
<evidence type="ECO:0000256" key="15">
    <source>
        <dbReference type="PROSITE-ProRule" id="PRU01319"/>
    </source>
</evidence>
<organism evidence="18 19">
    <name type="scientific">Pontibacillus marinus BH030004 = DSM 16465</name>
    <dbReference type="NCBI Taxonomy" id="1385511"/>
    <lineage>
        <taxon>Bacteria</taxon>
        <taxon>Bacillati</taxon>
        <taxon>Bacillota</taxon>
        <taxon>Bacilli</taxon>
        <taxon>Bacillales</taxon>
        <taxon>Bacillaceae</taxon>
        <taxon>Pontibacillus</taxon>
    </lineage>
</organism>
<dbReference type="GO" id="GO:0005737">
    <property type="term" value="C:cytoplasm"/>
    <property type="evidence" value="ECO:0007669"/>
    <property type="project" value="UniProtKB-SubCell"/>
</dbReference>
<dbReference type="EMBL" id="AVPF01000089">
    <property type="protein sequence ID" value="KGX83690.1"/>
    <property type="molecule type" value="Genomic_DNA"/>
</dbReference>
<feature type="binding site" evidence="14 15">
    <location>
        <position position="170"/>
    </location>
    <ligand>
        <name>a divalent metal cation</name>
        <dbReference type="ChEBI" id="CHEBI:60240"/>
    </ligand>
</feature>
<evidence type="ECO:0000256" key="6">
    <source>
        <dbReference type="ARBA" id="ARBA00012180"/>
    </source>
</evidence>
<evidence type="ECO:0000256" key="7">
    <source>
        <dbReference type="ARBA" id="ARBA00019179"/>
    </source>
</evidence>
<comment type="similarity">
    <text evidence="5 14 16">Belongs to the RNase HII family.</text>
</comment>
<keyword evidence="10 14" id="KW-0479">Metal-binding</keyword>
<evidence type="ECO:0000256" key="2">
    <source>
        <dbReference type="ARBA" id="ARBA00001946"/>
    </source>
</evidence>
<name>A0A0A5FY04_9BACI</name>
<dbReference type="GO" id="GO:0032299">
    <property type="term" value="C:ribonuclease H2 complex"/>
    <property type="evidence" value="ECO:0007669"/>
    <property type="project" value="TreeGrafter"/>
</dbReference>
<evidence type="ECO:0000256" key="11">
    <source>
        <dbReference type="ARBA" id="ARBA00022759"/>
    </source>
</evidence>
<dbReference type="PROSITE" id="PS51975">
    <property type="entry name" value="RNASE_H_2"/>
    <property type="match status" value="1"/>
</dbReference>
<evidence type="ECO:0000256" key="5">
    <source>
        <dbReference type="ARBA" id="ARBA00007383"/>
    </source>
</evidence>
<evidence type="ECO:0000256" key="1">
    <source>
        <dbReference type="ARBA" id="ARBA00000077"/>
    </source>
</evidence>
<proteinExistence type="inferred from homology"/>
<dbReference type="PANTHER" id="PTHR10954:SF18">
    <property type="entry name" value="RIBONUCLEASE HII"/>
    <property type="match status" value="1"/>
</dbReference>
<evidence type="ECO:0000313" key="18">
    <source>
        <dbReference type="EMBL" id="KGX83690.1"/>
    </source>
</evidence>
<dbReference type="GO" id="GO:0030145">
    <property type="term" value="F:manganese ion binding"/>
    <property type="evidence" value="ECO:0007669"/>
    <property type="project" value="UniProtKB-UniRule"/>
</dbReference>
<comment type="function">
    <text evidence="3 14 16">Endonuclease that specifically degrades the RNA of RNA-DNA hybrids.</text>
</comment>
<feature type="binding site" evidence="14 15">
    <location>
        <position position="78"/>
    </location>
    <ligand>
        <name>a divalent metal cation</name>
        <dbReference type="ChEBI" id="CHEBI:60240"/>
    </ligand>
</feature>
<dbReference type="eggNOG" id="COG0164">
    <property type="taxonomic scope" value="Bacteria"/>
</dbReference>
<dbReference type="STRING" id="1385511.GCA_000425225_01022"/>
<sequence length="260" mass="29704">MSDKKTIKEIKQILFQETCTEEQIDTFKSDKRKGVQQLINRYEKELERKASLKQKFQDMSVFEDTYRQEGKQYIAGIDEAGRGPLAGPVVAAAVILDESFYLEGLYDSKELKEEQRDRFFDYIQTHSLSYGIGIVHNDEIDELNIYEATKTAMKRAISQLEPKPDQLLIDAVQLHESTVPFEAIVKGDQRSISIAAASVLAKVTRDRYMKQIHNEYPTYDFGSNMGYGTKKHMDALTEHGATPYHRCSFAPVKKVLQSTS</sequence>
<dbReference type="GO" id="GO:0043137">
    <property type="term" value="P:DNA replication, removal of RNA primer"/>
    <property type="evidence" value="ECO:0007669"/>
    <property type="project" value="TreeGrafter"/>
</dbReference>
<gene>
    <name evidence="14" type="primary">rnhB</name>
    <name evidence="18" type="ORF">N783_01700</name>
</gene>
<keyword evidence="9 14" id="KW-0540">Nuclease</keyword>
<dbReference type="NCBIfam" id="NF000594">
    <property type="entry name" value="PRK00015.1-1"/>
    <property type="match status" value="1"/>
</dbReference>
<dbReference type="OrthoDB" id="9803420at2"/>
<keyword evidence="8 14" id="KW-0963">Cytoplasm</keyword>
<dbReference type="Gene3D" id="3.30.420.10">
    <property type="entry name" value="Ribonuclease H-like superfamily/Ribonuclease H"/>
    <property type="match status" value="1"/>
</dbReference>
<evidence type="ECO:0000313" key="19">
    <source>
        <dbReference type="Proteomes" id="UP000030403"/>
    </source>
</evidence>
<keyword evidence="19" id="KW-1185">Reference proteome</keyword>
<evidence type="ECO:0000256" key="13">
    <source>
        <dbReference type="ARBA" id="ARBA00023211"/>
    </source>
</evidence>
<evidence type="ECO:0000256" key="10">
    <source>
        <dbReference type="ARBA" id="ARBA00022723"/>
    </source>
</evidence>